<protein>
    <submittedName>
        <fullName evidence="1">Uncharacterized protein</fullName>
    </submittedName>
</protein>
<dbReference type="Proteomes" id="UP000250235">
    <property type="component" value="Unassembled WGS sequence"/>
</dbReference>
<reference evidence="1 2" key="1">
    <citation type="journal article" date="2015" name="Proc. Natl. Acad. Sci. U.S.A.">
        <title>The resurrection genome of Boea hygrometrica: A blueprint for survival of dehydration.</title>
        <authorList>
            <person name="Xiao L."/>
            <person name="Yang G."/>
            <person name="Zhang L."/>
            <person name="Yang X."/>
            <person name="Zhao S."/>
            <person name="Ji Z."/>
            <person name="Zhou Q."/>
            <person name="Hu M."/>
            <person name="Wang Y."/>
            <person name="Chen M."/>
            <person name="Xu Y."/>
            <person name="Jin H."/>
            <person name="Xiao X."/>
            <person name="Hu G."/>
            <person name="Bao F."/>
            <person name="Hu Y."/>
            <person name="Wan P."/>
            <person name="Li L."/>
            <person name="Deng X."/>
            <person name="Kuang T."/>
            <person name="Xiang C."/>
            <person name="Zhu J.K."/>
            <person name="Oliver M.J."/>
            <person name="He Y."/>
        </authorList>
    </citation>
    <scope>NUCLEOTIDE SEQUENCE [LARGE SCALE GENOMIC DNA]</scope>
    <source>
        <strain evidence="2">cv. XS01</strain>
    </source>
</reference>
<keyword evidence="2" id="KW-1185">Reference proteome</keyword>
<evidence type="ECO:0000313" key="1">
    <source>
        <dbReference type="EMBL" id="KZV58065.1"/>
    </source>
</evidence>
<gene>
    <name evidence="1" type="ORF">F511_39704</name>
</gene>
<dbReference type="EMBL" id="KQ986889">
    <property type="protein sequence ID" value="KZV58065.1"/>
    <property type="molecule type" value="Genomic_DNA"/>
</dbReference>
<sequence length="243" mass="27822">MARYNMYITGTLNTHEAPPTDSSLGPAVYLKSLQWPNTQPKQPQRKKNRGQTSVRRAINNNYQIRHATYHVVQCMNGYNQSSELKAHQLCWNKKCSGHNACDCMGAIPSAHTHYLKHNTNSIHWRPKLMSAWVLLTRIIAEKQLDGPRNRINKQIGVQKGDKDSRFVSGSSDINILRLPFFLLGGITRRFADYRPSATNRSHKQHLYELLDTSQSNTQTQLLIVYNTCIFFELLHTASSLQTQ</sequence>
<evidence type="ECO:0000313" key="2">
    <source>
        <dbReference type="Proteomes" id="UP000250235"/>
    </source>
</evidence>
<dbReference type="AlphaFoldDB" id="A0A2Z7DFI7"/>
<proteinExistence type="predicted"/>
<name>A0A2Z7DFI7_9LAMI</name>
<organism evidence="1 2">
    <name type="scientific">Dorcoceras hygrometricum</name>
    <dbReference type="NCBI Taxonomy" id="472368"/>
    <lineage>
        <taxon>Eukaryota</taxon>
        <taxon>Viridiplantae</taxon>
        <taxon>Streptophyta</taxon>
        <taxon>Embryophyta</taxon>
        <taxon>Tracheophyta</taxon>
        <taxon>Spermatophyta</taxon>
        <taxon>Magnoliopsida</taxon>
        <taxon>eudicotyledons</taxon>
        <taxon>Gunneridae</taxon>
        <taxon>Pentapetalae</taxon>
        <taxon>asterids</taxon>
        <taxon>lamiids</taxon>
        <taxon>Lamiales</taxon>
        <taxon>Gesneriaceae</taxon>
        <taxon>Didymocarpoideae</taxon>
        <taxon>Trichosporeae</taxon>
        <taxon>Loxocarpinae</taxon>
        <taxon>Dorcoceras</taxon>
    </lineage>
</organism>
<accession>A0A2Z7DFI7</accession>